<proteinExistence type="predicted"/>
<accession>A0A3S4F4Y7</accession>
<feature type="compositionally biased region" description="Acidic residues" evidence="1">
    <location>
        <begin position="403"/>
        <end position="417"/>
    </location>
</feature>
<organism evidence="2 3">
    <name type="scientific">Thermothielavioides terrestris</name>
    <dbReference type="NCBI Taxonomy" id="2587410"/>
    <lineage>
        <taxon>Eukaryota</taxon>
        <taxon>Fungi</taxon>
        <taxon>Dikarya</taxon>
        <taxon>Ascomycota</taxon>
        <taxon>Pezizomycotina</taxon>
        <taxon>Sordariomycetes</taxon>
        <taxon>Sordariomycetidae</taxon>
        <taxon>Sordariales</taxon>
        <taxon>Chaetomiaceae</taxon>
        <taxon>Thermothielavioides</taxon>
    </lineage>
</organism>
<reference evidence="2 3" key="1">
    <citation type="submission" date="2018-04" db="EMBL/GenBank/DDBJ databases">
        <authorList>
            <person name="Huttner S."/>
            <person name="Dainat J."/>
        </authorList>
    </citation>
    <scope>NUCLEOTIDE SEQUENCE [LARGE SCALE GENOMIC DNA]</scope>
</reference>
<name>A0A3S4F4Y7_9PEZI</name>
<feature type="region of interest" description="Disordered" evidence="1">
    <location>
        <begin position="250"/>
        <end position="417"/>
    </location>
</feature>
<protein>
    <submittedName>
        <fullName evidence="2">678f2d0b-1eec-4afc-be5b-a7becff64875</fullName>
    </submittedName>
</protein>
<evidence type="ECO:0000313" key="3">
    <source>
        <dbReference type="Proteomes" id="UP000289323"/>
    </source>
</evidence>
<gene>
    <name evidence="2" type="ORF">TT172_LOCUS7094</name>
</gene>
<evidence type="ECO:0000256" key="1">
    <source>
        <dbReference type="SAM" id="MobiDB-lite"/>
    </source>
</evidence>
<feature type="region of interest" description="Disordered" evidence="1">
    <location>
        <begin position="1"/>
        <end position="22"/>
    </location>
</feature>
<feature type="compositionally biased region" description="Low complexity" evidence="1">
    <location>
        <begin position="355"/>
        <end position="365"/>
    </location>
</feature>
<feature type="region of interest" description="Disordered" evidence="1">
    <location>
        <begin position="46"/>
        <end position="78"/>
    </location>
</feature>
<sequence length="650" mass="71177">MVLPSRGATPGPAGVLPETTRHRAAAAHHFSSGLTRIDGQLEAAKPTPRYSLFPPVRDSPRSPPKSISQSSSTLPEVSSVINSDRDEMAATNALLAGHHHQQVVAMMTKKFQDLLDYDKTKNHRILHVDWVAGNPDDPAVKDGSESAASGGMSAEDRRLSESVARSVMRITHGVPKWEPTMTWNRAMFFGDWLNDHKGFRQHYIEIQVKRISGSDDELLKKCGISPEFVWLSLHDEKAAALTPIVVPPLVPAPARKLPVPRADPPKIVPRPLPEVKEEEEEQRAAPASADDKGKGKAVAVPANDQTGAAADSSSARPDDIPTHPQPASASSESAQSPQKPTPLPDVGNLALGQQATDDTASSSAAGLSRPRAGIPRTQNLPCTGSFDNLPGAESQPPNGHDGNDDDEEGSVYLDDDENPFDSLVPAHESTAISAADLLRHRQEFDRNARVKREELDRIFAFHKDPAFIARKKKSFIYSVRVVAVPDRNDVVNVFTGPPAQNRYGTLLAQGGWVVPPVDERVQWREDHKRAYRNKGAKPGKYEGLPRPTVQHAMPMMFDWSGVQEPRYFGPPPPVWRELCEPCLEDIYWMVWQLLAGRQYLGFNPGTGFGLLRGSVAGDPELLAKCPFKSPSVEAQYHAASYPRGDETKKN</sequence>
<feature type="compositionally biased region" description="Low complexity" evidence="1">
    <location>
        <begin position="325"/>
        <end position="338"/>
    </location>
</feature>
<dbReference type="EMBL" id="OUUZ01000013">
    <property type="protein sequence ID" value="SPQ24675.1"/>
    <property type="molecule type" value="Genomic_DNA"/>
</dbReference>
<dbReference type="AlphaFoldDB" id="A0A3S4F4Y7"/>
<dbReference type="Proteomes" id="UP000289323">
    <property type="component" value="Unassembled WGS sequence"/>
</dbReference>
<feature type="region of interest" description="Disordered" evidence="1">
    <location>
        <begin position="134"/>
        <end position="158"/>
    </location>
</feature>
<feature type="compositionally biased region" description="Polar residues" evidence="1">
    <location>
        <begin position="376"/>
        <end position="386"/>
    </location>
</feature>
<evidence type="ECO:0000313" key="2">
    <source>
        <dbReference type="EMBL" id="SPQ24675.1"/>
    </source>
</evidence>
<feature type="compositionally biased region" description="Low complexity" evidence="1">
    <location>
        <begin position="64"/>
        <end position="75"/>
    </location>
</feature>